<gene>
    <name evidence="1" type="ORF">Q3V53_15915</name>
</gene>
<sequence length="70" mass="8360">MYIETLDRKRITTKWLSDFKIEKRKLRSAMAGQLLSIPFDDNEATKRVVVHSTKRLIQQHKNEIQELAYK</sequence>
<evidence type="ECO:0000313" key="2">
    <source>
        <dbReference type="Proteomes" id="UP001168902"/>
    </source>
</evidence>
<comment type="caution">
    <text evidence="1">The sequence shown here is derived from an EMBL/GenBank/DDBJ whole genome shotgun (WGS) entry which is preliminary data.</text>
</comment>
<dbReference type="EMBL" id="JAUMJH010000045">
    <property type="protein sequence ID" value="MDO3658654.1"/>
    <property type="molecule type" value="Genomic_DNA"/>
</dbReference>
<organism evidence="1 2">
    <name type="scientific">Acinetobacter genomosp. 15BJ</name>
    <dbReference type="NCBI Taxonomy" id="106651"/>
    <lineage>
        <taxon>Bacteria</taxon>
        <taxon>Pseudomonadati</taxon>
        <taxon>Pseudomonadota</taxon>
        <taxon>Gammaproteobacteria</taxon>
        <taxon>Moraxellales</taxon>
        <taxon>Moraxellaceae</taxon>
        <taxon>Acinetobacter</taxon>
    </lineage>
</organism>
<dbReference type="RefSeq" id="WP_180644618.1">
    <property type="nucleotide sequence ID" value="NZ_JAUMJH010000045.1"/>
</dbReference>
<dbReference type="Proteomes" id="UP001168902">
    <property type="component" value="Unassembled WGS sequence"/>
</dbReference>
<accession>A0ABT8V425</accession>
<keyword evidence="2" id="KW-1185">Reference proteome</keyword>
<reference evidence="1 2" key="1">
    <citation type="submission" date="2023-07" db="EMBL/GenBank/DDBJ databases">
        <title>A novel proteolytic Acinetobacter species.</title>
        <authorList>
            <person name="Nemec A."/>
            <person name="Radolfova-Krizova L."/>
        </authorList>
    </citation>
    <scope>NUCLEOTIDE SEQUENCE [LARGE SCALE GENOMIC DNA]</scope>
    <source>
        <strain evidence="1 2">NIPH 1865</strain>
    </source>
</reference>
<protein>
    <submittedName>
        <fullName evidence="1">Uncharacterized protein</fullName>
    </submittedName>
</protein>
<name>A0ABT8V425_9GAMM</name>
<proteinExistence type="predicted"/>
<evidence type="ECO:0000313" key="1">
    <source>
        <dbReference type="EMBL" id="MDO3658654.1"/>
    </source>
</evidence>